<comment type="caution">
    <text evidence="1">The sequence shown here is derived from an EMBL/GenBank/DDBJ whole genome shotgun (WGS) entry which is preliminary data.</text>
</comment>
<reference evidence="1" key="1">
    <citation type="journal article" date="2022" name="Int. J. Mol. Sci.">
        <title>Draft Genome of Tanacetum Coccineum: Genomic Comparison of Closely Related Tanacetum-Family Plants.</title>
        <authorList>
            <person name="Yamashiro T."/>
            <person name="Shiraishi A."/>
            <person name="Nakayama K."/>
            <person name="Satake H."/>
        </authorList>
    </citation>
    <scope>NUCLEOTIDE SEQUENCE</scope>
</reference>
<keyword evidence="2" id="KW-1185">Reference proteome</keyword>
<accession>A0ABQ5HR51</accession>
<organism evidence="1 2">
    <name type="scientific">Tanacetum coccineum</name>
    <dbReference type="NCBI Taxonomy" id="301880"/>
    <lineage>
        <taxon>Eukaryota</taxon>
        <taxon>Viridiplantae</taxon>
        <taxon>Streptophyta</taxon>
        <taxon>Embryophyta</taxon>
        <taxon>Tracheophyta</taxon>
        <taxon>Spermatophyta</taxon>
        <taxon>Magnoliopsida</taxon>
        <taxon>eudicotyledons</taxon>
        <taxon>Gunneridae</taxon>
        <taxon>Pentapetalae</taxon>
        <taxon>asterids</taxon>
        <taxon>campanulids</taxon>
        <taxon>Asterales</taxon>
        <taxon>Asteraceae</taxon>
        <taxon>Asteroideae</taxon>
        <taxon>Anthemideae</taxon>
        <taxon>Anthemidinae</taxon>
        <taxon>Tanacetum</taxon>
    </lineage>
</organism>
<gene>
    <name evidence="1" type="ORF">Tco_1079191</name>
</gene>
<proteinExistence type="predicted"/>
<evidence type="ECO:0000313" key="1">
    <source>
        <dbReference type="EMBL" id="GJT90346.1"/>
    </source>
</evidence>
<sequence length="112" mass="12554">MKTMKKIKKSERFMAAMRYVLMVDLNIERSLSYCRRVSSSNKQEKPDGSKVKLVRGGAEVMHASAIRQLTKGKSSEGKEIARLVVVALEKDYKQSSPNKVSLLGLALKILKL</sequence>
<dbReference type="Proteomes" id="UP001151760">
    <property type="component" value="Unassembled WGS sequence"/>
</dbReference>
<evidence type="ECO:0000313" key="2">
    <source>
        <dbReference type="Proteomes" id="UP001151760"/>
    </source>
</evidence>
<name>A0ABQ5HR51_9ASTR</name>
<reference evidence="1" key="2">
    <citation type="submission" date="2022-01" db="EMBL/GenBank/DDBJ databases">
        <authorList>
            <person name="Yamashiro T."/>
            <person name="Shiraishi A."/>
            <person name="Satake H."/>
            <person name="Nakayama K."/>
        </authorList>
    </citation>
    <scope>NUCLEOTIDE SEQUENCE</scope>
</reference>
<dbReference type="EMBL" id="BQNB010019912">
    <property type="protein sequence ID" value="GJT90346.1"/>
    <property type="molecule type" value="Genomic_DNA"/>
</dbReference>
<protein>
    <submittedName>
        <fullName evidence="1">Uncharacterized protein</fullName>
    </submittedName>
</protein>